<feature type="compositionally biased region" description="Basic and acidic residues" evidence="1">
    <location>
        <begin position="247"/>
        <end position="259"/>
    </location>
</feature>
<dbReference type="RefSeq" id="XP_029319498.1">
    <property type="nucleotide sequence ID" value="XM_029463638.1"/>
</dbReference>
<feature type="compositionally biased region" description="Acidic residues" evidence="1">
    <location>
        <begin position="260"/>
        <end position="281"/>
    </location>
</feature>
<accession>A0A2U9QYB1</accession>
<feature type="region of interest" description="Disordered" evidence="1">
    <location>
        <begin position="244"/>
        <end position="305"/>
    </location>
</feature>
<feature type="compositionally biased region" description="Basic and acidic residues" evidence="1">
    <location>
        <begin position="216"/>
        <end position="226"/>
    </location>
</feature>
<dbReference type="VEuPathDB" id="FungiDB:C5L36_0A06150"/>
<reference evidence="2 3" key="1">
    <citation type="submission" date="2018-06" db="EMBL/GenBank/DDBJ databases">
        <title>Population genomics shows no distinction between pathogenic Candida krusei and environmental Pichia kudriavzevii: One species, four names.</title>
        <authorList>
            <person name="Douglass A.P."/>
            <person name="Offei B."/>
            <person name="Braun-Galleani S."/>
            <person name="Coughlan A.Y."/>
            <person name="Martos A."/>
            <person name="Ortiz-Merino R.A."/>
            <person name="Byrne K.P."/>
            <person name="Wolfe K.H."/>
        </authorList>
    </citation>
    <scope>NUCLEOTIDE SEQUENCE [LARGE SCALE GENOMIC DNA]</scope>
    <source>
        <strain evidence="2 3">CBS573</strain>
    </source>
</reference>
<evidence type="ECO:0000313" key="3">
    <source>
        <dbReference type="Proteomes" id="UP000249293"/>
    </source>
</evidence>
<name>A0A2U9QYB1_PICKU</name>
<feature type="region of interest" description="Disordered" evidence="1">
    <location>
        <begin position="213"/>
        <end position="232"/>
    </location>
</feature>
<dbReference type="GeneID" id="40381731"/>
<keyword evidence="3" id="KW-1185">Reference proteome</keyword>
<dbReference type="KEGG" id="pkz:C5L36_0A06150"/>
<proteinExistence type="predicted"/>
<dbReference type="Proteomes" id="UP000249293">
    <property type="component" value="Chromosome 1"/>
</dbReference>
<feature type="region of interest" description="Disordered" evidence="1">
    <location>
        <begin position="151"/>
        <end position="172"/>
    </location>
</feature>
<sequence>MVLSSQHPEMVLKEHFELKERLNYMNQQIKEKNKLIYNVETRLENLDIFEQHLTSLNLRCEFLDNQILNLENKQMKTTGTEDFNSKIEWRATETTFENLSTEFQYLKDQLSIANELTLTKNISCDETTVPDSSLDQSVSLFSDNTENISIEDAFPSSNSNDNFAIKRKQHTPKPGKQLLKMESFLNFKDESVVHNNDIDNAIPLKGFKINTINDNPLHEDSPRHVTDMVSTRRTKPKLRLFELPSIGEEHVFEKETKEKEEEEDKEDEGKEEEGKEEENKEQEDKEHCDKKDKTETVRESDKHVTDIVEESNFNEPEYHELSIIFDHRSHKRHSSFPELAWNMNIHSPTKESVRHVKSHDFNLGFNLNKVSNRIDTPFECTHDLNADHIMFSSPVFTNMSCYDESDRFDPTLSDVENMYCEMDSDEDYGNENATPLIFKQQSRASLRRAKSHESIFSVMSRSTNRFPMREKNLDLKAQTLKWLKPNNPTVSSSTQPLAAFSQISTSSNAHDNIVNILHSGVNTNTELTEEIRKSGEEHTSQSWINTPKKLFSLPLPIPISASKGHSKGTQNNDEHDSSWITSLIPNSLFTNPEIGKPINQSHSGKKLKGSVQTYRDFGAKTPISNGPSSSLTIDKYGRRIIKHGYGSKFNENVVTSRVSHTALKEALELDFST</sequence>
<dbReference type="AlphaFoldDB" id="A0A2U9QYB1"/>
<dbReference type="EMBL" id="CP028773">
    <property type="protein sequence ID" value="AWU74021.1"/>
    <property type="molecule type" value="Genomic_DNA"/>
</dbReference>
<gene>
    <name evidence="2" type="ORF">C5L36_0A06150</name>
</gene>
<feature type="compositionally biased region" description="Basic and acidic residues" evidence="1">
    <location>
        <begin position="282"/>
        <end position="305"/>
    </location>
</feature>
<organism evidence="2 3">
    <name type="scientific">Pichia kudriavzevii</name>
    <name type="common">Yeast</name>
    <name type="synonym">Issatchenkia orientalis</name>
    <dbReference type="NCBI Taxonomy" id="4909"/>
    <lineage>
        <taxon>Eukaryota</taxon>
        <taxon>Fungi</taxon>
        <taxon>Dikarya</taxon>
        <taxon>Ascomycota</taxon>
        <taxon>Saccharomycotina</taxon>
        <taxon>Pichiomycetes</taxon>
        <taxon>Pichiales</taxon>
        <taxon>Pichiaceae</taxon>
        <taxon>Pichia</taxon>
    </lineage>
</organism>
<evidence type="ECO:0000256" key="1">
    <source>
        <dbReference type="SAM" id="MobiDB-lite"/>
    </source>
</evidence>
<evidence type="ECO:0000313" key="2">
    <source>
        <dbReference type="EMBL" id="AWU74021.1"/>
    </source>
</evidence>
<protein>
    <submittedName>
        <fullName evidence="2">Uncharacterized protein</fullName>
    </submittedName>
</protein>
<dbReference type="OrthoDB" id="3987925at2759"/>